<keyword evidence="3" id="KW-0443">Lipid metabolism</keyword>
<evidence type="ECO:0000313" key="13">
    <source>
        <dbReference type="Proteomes" id="UP000310263"/>
    </source>
</evidence>
<keyword evidence="2" id="KW-0560">Oxidoreductase</keyword>
<comment type="catalytic activity">
    <reaction evidence="5">
        <text>12alpha-hydroxy-3-oxo-5beta-cholan-24-oate + NADH + H(+) = isodeoxycholate + NAD(+)</text>
        <dbReference type="Rhea" id="RHEA:47492"/>
        <dbReference type="ChEBI" id="CHEBI:15378"/>
        <dbReference type="ChEBI" id="CHEBI:57540"/>
        <dbReference type="ChEBI" id="CHEBI:57945"/>
        <dbReference type="ChEBI" id="CHEBI:87733"/>
        <dbReference type="ChEBI" id="CHEBI:87734"/>
    </reaction>
    <physiologicalReaction direction="left-to-right" evidence="5">
        <dbReference type="Rhea" id="RHEA:47493"/>
    </physiologicalReaction>
</comment>
<keyword evidence="4" id="KW-0753">Steroid metabolism</keyword>
<proteinExistence type="inferred from homology"/>
<dbReference type="RefSeq" id="WP_136012711.1">
    <property type="nucleotide sequence ID" value="NZ_SRYE01000003.1"/>
</dbReference>
<organism evidence="12 13">
    <name type="scientific">Muricaecibacterium torontonense</name>
    <dbReference type="NCBI Taxonomy" id="3032871"/>
    <lineage>
        <taxon>Bacteria</taxon>
        <taxon>Bacillati</taxon>
        <taxon>Actinomycetota</taxon>
        <taxon>Coriobacteriia</taxon>
        <taxon>Coriobacteriales</taxon>
        <taxon>Atopobiaceae</taxon>
        <taxon>Muricaecibacterium</taxon>
    </lineage>
</organism>
<keyword evidence="13" id="KW-1185">Reference proteome</keyword>
<dbReference type="EC" id="1.1.1.391" evidence="9"/>
<dbReference type="PRINTS" id="PR00080">
    <property type="entry name" value="SDRFAMILY"/>
</dbReference>
<evidence type="ECO:0000256" key="5">
    <source>
        <dbReference type="ARBA" id="ARBA00050257"/>
    </source>
</evidence>
<comment type="caution">
    <text evidence="12">The sequence shown here is derived from an EMBL/GenBank/DDBJ whole genome shotgun (WGS) entry which is preliminary data.</text>
</comment>
<dbReference type="NCBIfam" id="NF005559">
    <property type="entry name" value="PRK07231.1"/>
    <property type="match status" value="1"/>
</dbReference>
<sequence length="248" mass="25691">MLLEGKVAIVTGGTRGIGLSIVKSFLAEGAKVALCGSREETVTKALDAIKAENPMAPVLGYWPDLTSNEAVSAMVNSVVETWGTLDVMVNNAGISQSTPLLDYTPEEFQRAMDLNVTAVFNGCQAAARIMAPKGTGVILNTSSMVSIYGQKSGVGYPTSKFAVNGLTKSLARELAPQGVRVNAVAPGVTSTDMVAALPEAVVQRISMGIAMGRPGEPQEVADAFVYLASDKASYVTGVVLSVDGGALF</sequence>
<dbReference type="OrthoDB" id="9808187at2"/>
<dbReference type="InterPro" id="IPR020904">
    <property type="entry name" value="Sc_DH/Rdtase_CS"/>
</dbReference>
<dbReference type="GO" id="GO:0008202">
    <property type="term" value="P:steroid metabolic process"/>
    <property type="evidence" value="ECO:0007669"/>
    <property type="project" value="UniProtKB-KW"/>
</dbReference>
<evidence type="ECO:0000256" key="4">
    <source>
        <dbReference type="ARBA" id="ARBA00023221"/>
    </source>
</evidence>
<dbReference type="AlphaFoldDB" id="A0A4S2F4T3"/>
<dbReference type="EMBL" id="SRYE01000003">
    <property type="protein sequence ID" value="TGY62241.1"/>
    <property type="molecule type" value="Genomic_DNA"/>
</dbReference>
<dbReference type="PROSITE" id="PS00061">
    <property type="entry name" value="ADH_SHORT"/>
    <property type="match status" value="1"/>
</dbReference>
<comment type="catalytic activity">
    <reaction evidence="6">
        <text>3-oxochenodeoxycholate + NADH + H(+) = isochenodeoxycholate + NAD(+)</text>
        <dbReference type="Rhea" id="RHEA:47516"/>
        <dbReference type="ChEBI" id="CHEBI:15378"/>
        <dbReference type="ChEBI" id="CHEBI:57540"/>
        <dbReference type="ChEBI" id="CHEBI:57945"/>
        <dbReference type="ChEBI" id="CHEBI:87730"/>
        <dbReference type="ChEBI" id="CHEBI:87731"/>
    </reaction>
    <physiologicalReaction direction="left-to-right" evidence="6">
        <dbReference type="Rhea" id="RHEA:47517"/>
    </physiologicalReaction>
</comment>
<comment type="catalytic activity">
    <reaction evidence="7">
        <text>7alpha,12alpha-dihydroxy-3-oxo-5beta-cholan-24-oate + NADH + H(+) = isocholate + NAD(+)</text>
        <dbReference type="Rhea" id="RHEA:47512"/>
        <dbReference type="ChEBI" id="CHEBI:15378"/>
        <dbReference type="ChEBI" id="CHEBI:57540"/>
        <dbReference type="ChEBI" id="CHEBI:57945"/>
        <dbReference type="ChEBI" id="CHEBI:87735"/>
        <dbReference type="ChEBI" id="CHEBI:87736"/>
    </reaction>
    <physiologicalReaction direction="left-to-right" evidence="7">
        <dbReference type="Rhea" id="RHEA:47513"/>
    </physiologicalReaction>
</comment>
<dbReference type="SMART" id="SM00822">
    <property type="entry name" value="PKS_KR"/>
    <property type="match status" value="1"/>
</dbReference>
<reference evidence="12 13" key="1">
    <citation type="submission" date="2019-04" db="EMBL/GenBank/DDBJ databases">
        <title>Microbes associate with the intestines of laboratory mice.</title>
        <authorList>
            <person name="Navarre W."/>
            <person name="Wong E."/>
            <person name="Huang K."/>
            <person name="Tropini C."/>
            <person name="Ng K."/>
            <person name="Yu B."/>
        </authorList>
    </citation>
    <scope>NUCLEOTIDE SEQUENCE [LARGE SCALE GENOMIC DNA]</scope>
    <source>
        <strain evidence="12 13">NM07_P-09</strain>
    </source>
</reference>
<gene>
    <name evidence="12" type="ORF">E5334_06220</name>
</gene>
<accession>A0A4S2F4T3</accession>
<evidence type="ECO:0000259" key="11">
    <source>
        <dbReference type="SMART" id="SM00822"/>
    </source>
</evidence>
<dbReference type="GO" id="GO:0016616">
    <property type="term" value="F:oxidoreductase activity, acting on the CH-OH group of donors, NAD or NADP as acceptor"/>
    <property type="evidence" value="ECO:0007669"/>
    <property type="project" value="TreeGrafter"/>
</dbReference>
<dbReference type="SUPFAM" id="SSF51735">
    <property type="entry name" value="NAD(P)-binding Rossmann-fold domains"/>
    <property type="match status" value="1"/>
</dbReference>
<dbReference type="Proteomes" id="UP000310263">
    <property type="component" value="Unassembled WGS sequence"/>
</dbReference>
<dbReference type="Gene3D" id="3.40.50.720">
    <property type="entry name" value="NAD(P)-binding Rossmann-like Domain"/>
    <property type="match status" value="1"/>
</dbReference>
<dbReference type="InterPro" id="IPR057326">
    <property type="entry name" value="KR_dom"/>
</dbReference>
<dbReference type="PANTHER" id="PTHR42760">
    <property type="entry name" value="SHORT-CHAIN DEHYDROGENASES/REDUCTASES FAMILY MEMBER"/>
    <property type="match status" value="1"/>
</dbReference>
<dbReference type="PRINTS" id="PR00081">
    <property type="entry name" value="GDHRDH"/>
</dbReference>
<dbReference type="Pfam" id="PF13561">
    <property type="entry name" value="adh_short_C2"/>
    <property type="match status" value="1"/>
</dbReference>
<comment type="catalytic activity">
    <reaction evidence="8">
        <text>3-oxo-5beta-cholan-24-oate + NADH + H(+) = isolithocholate + NAD(+)</text>
        <dbReference type="Rhea" id="RHEA:47508"/>
        <dbReference type="ChEBI" id="CHEBI:11867"/>
        <dbReference type="ChEBI" id="CHEBI:15378"/>
        <dbReference type="ChEBI" id="CHEBI:57540"/>
        <dbReference type="ChEBI" id="CHEBI:57945"/>
        <dbReference type="ChEBI" id="CHEBI:87728"/>
        <dbReference type="EC" id="1.1.1.391"/>
    </reaction>
    <physiologicalReaction direction="left-to-right" evidence="8">
        <dbReference type="Rhea" id="RHEA:47509"/>
    </physiologicalReaction>
</comment>
<evidence type="ECO:0000256" key="7">
    <source>
        <dbReference type="ARBA" id="ARBA00052497"/>
    </source>
</evidence>
<evidence type="ECO:0000256" key="1">
    <source>
        <dbReference type="ARBA" id="ARBA00006484"/>
    </source>
</evidence>
<dbReference type="PANTHER" id="PTHR42760:SF133">
    <property type="entry name" value="3-OXOACYL-[ACYL-CARRIER-PROTEIN] REDUCTASE"/>
    <property type="match status" value="1"/>
</dbReference>
<evidence type="ECO:0000256" key="8">
    <source>
        <dbReference type="ARBA" id="ARBA00052953"/>
    </source>
</evidence>
<dbReference type="FunFam" id="3.40.50.720:FF:000084">
    <property type="entry name" value="Short-chain dehydrogenase reductase"/>
    <property type="match status" value="1"/>
</dbReference>
<dbReference type="InterPro" id="IPR036291">
    <property type="entry name" value="NAD(P)-bd_dom_sf"/>
</dbReference>
<name>A0A4S2F4T3_9ACTN</name>
<evidence type="ECO:0000256" key="6">
    <source>
        <dbReference type="ARBA" id="ARBA00050953"/>
    </source>
</evidence>
<protein>
    <recommendedName>
        <fullName evidence="9">3beta-hydroxycholanate 3-dehydrogenase (NAD(+))</fullName>
        <ecNumber evidence="9">1.1.1.391</ecNumber>
    </recommendedName>
    <alternativeName>
        <fullName evidence="10">NAD-dependent bile acid 3beta-dehydrogenase</fullName>
    </alternativeName>
</protein>
<evidence type="ECO:0000256" key="3">
    <source>
        <dbReference type="ARBA" id="ARBA00023098"/>
    </source>
</evidence>
<evidence type="ECO:0000256" key="10">
    <source>
        <dbReference type="ARBA" id="ARBA00081284"/>
    </source>
</evidence>
<evidence type="ECO:0000256" key="9">
    <source>
        <dbReference type="ARBA" id="ARBA00067031"/>
    </source>
</evidence>
<comment type="similarity">
    <text evidence="1">Belongs to the short-chain dehydrogenases/reductases (SDR) family.</text>
</comment>
<feature type="domain" description="Ketoreductase" evidence="11">
    <location>
        <begin position="6"/>
        <end position="220"/>
    </location>
</feature>
<evidence type="ECO:0000313" key="12">
    <source>
        <dbReference type="EMBL" id="TGY62241.1"/>
    </source>
</evidence>
<dbReference type="InterPro" id="IPR002347">
    <property type="entry name" value="SDR_fam"/>
</dbReference>
<evidence type="ECO:0000256" key="2">
    <source>
        <dbReference type="ARBA" id="ARBA00023002"/>
    </source>
</evidence>